<gene>
    <name evidence="1" type="ORF">HPP92_026338</name>
</gene>
<dbReference type="Proteomes" id="UP000639772">
    <property type="component" value="Unassembled WGS sequence"/>
</dbReference>
<dbReference type="GO" id="GO:0051015">
    <property type="term" value="F:actin filament binding"/>
    <property type="evidence" value="ECO:0007669"/>
    <property type="project" value="TreeGrafter"/>
</dbReference>
<dbReference type="GO" id="GO:0051764">
    <property type="term" value="P:actin crosslink formation"/>
    <property type="evidence" value="ECO:0007669"/>
    <property type="project" value="TreeGrafter"/>
</dbReference>
<dbReference type="SUPFAM" id="SSF47576">
    <property type="entry name" value="Calponin-homology domain, CH-domain"/>
    <property type="match status" value="1"/>
</dbReference>
<sequence>MEYDLQSNRKMASASAKPMAKRTFFNLKAIEGSGFGGKGGMWRSGKTGLPEVLRVSDSSPDTAETSFRELDDVFLQTQTRIWLGQVLHVRFDDEVTIADLLADGEMLFQVSKKLWKMLLKKHGELKHSKVYIYERTSSGRIDGRYMPYPKVDSFLKICQILGLTGIDMFSPSDVVEKRDTRRVCMCIRSLSKKARSKQLNVPDFDIVTYAIAMPTNLVDGIRKYLELSHFCSSKFNGSSPWNDTSETCRQKARSGKHYQYYDSGSDEADSIFNDLLSNGSSDVANISCTVRETSHGIASLVEENVPGSGFMDHFEDNNHYEEDVGGRQEETLIQTDQFFSSSSHSEIPTYHDTRICLTDVGEGCGLLSKSNRHSQQFDADNVFLKKDVGNRLKAELNVDSIEVETSSPASTIIASSVEVAPCKKNCLSPDSVLVSFLDHMVPNKVDSKNSTREHPLERKDDSMENRFDDTGIFVKPKVHGISNGFDGDDDNLSQTELLSANNLNSLDPLVSDFKLEESYYSMVSSEVEPLLTLFADKKNPSSKQSQDAMDCAGSFAKNRLILPSKCDDLRYPSCSESIAFLVPSSFTQNRFECCQFSSICPLCNDQKIKCRLSKIRSENFVCQVKSGSKEKSINAELPLGWDDEKEERKVYKYSTVSNFRNKLLSRNLNESEGESKKHELSPKDRSCQQTKIEKDKSVEVKESLCKETCFSVPSSIEDGTVSKYISGPIEVYSAASVNSENIDRSIRDRASSVNDFSLVRSIYIILLQLLHTTYY</sequence>
<reference evidence="1 2" key="1">
    <citation type="journal article" date="2020" name="Nat. Food">
        <title>A phased Vanilla planifolia genome enables genetic improvement of flavour and production.</title>
        <authorList>
            <person name="Hasing T."/>
            <person name="Tang H."/>
            <person name="Brym M."/>
            <person name="Khazi F."/>
            <person name="Huang T."/>
            <person name="Chambers A.H."/>
        </authorList>
    </citation>
    <scope>NUCLEOTIDE SEQUENCE [LARGE SCALE GENOMIC DNA]</scope>
    <source>
        <tissue evidence="1">Leaf</tissue>
    </source>
</reference>
<dbReference type="GO" id="GO:0008093">
    <property type="term" value="F:cytoskeletal anchor activity"/>
    <property type="evidence" value="ECO:0007669"/>
    <property type="project" value="TreeGrafter"/>
</dbReference>
<comment type="caution">
    <text evidence="1">The sequence shown here is derived from an EMBL/GenBank/DDBJ whole genome shotgun (WGS) entry which is preliminary data.</text>
</comment>
<accession>A0A835PCL5</accession>
<dbReference type="PANTHER" id="PTHR46756:SF18">
    <property type="entry name" value="GAS2-LIKE PROTEIN PICKLED EGGS"/>
    <property type="match status" value="1"/>
</dbReference>
<dbReference type="EMBL" id="JADCNM010000073">
    <property type="protein sequence ID" value="KAG0451220.1"/>
    <property type="molecule type" value="Genomic_DNA"/>
</dbReference>
<dbReference type="Gene3D" id="1.10.418.10">
    <property type="entry name" value="Calponin-like domain"/>
    <property type="match status" value="1"/>
</dbReference>
<organism evidence="1 2">
    <name type="scientific">Vanilla planifolia</name>
    <name type="common">Vanilla</name>
    <dbReference type="NCBI Taxonomy" id="51239"/>
    <lineage>
        <taxon>Eukaryota</taxon>
        <taxon>Viridiplantae</taxon>
        <taxon>Streptophyta</taxon>
        <taxon>Embryophyta</taxon>
        <taxon>Tracheophyta</taxon>
        <taxon>Spermatophyta</taxon>
        <taxon>Magnoliopsida</taxon>
        <taxon>Liliopsida</taxon>
        <taxon>Asparagales</taxon>
        <taxon>Orchidaceae</taxon>
        <taxon>Vanilloideae</taxon>
        <taxon>Vanilleae</taxon>
        <taxon>Vanilla</taxon>
    </lineage>
</organism>
<dbReference type="AlphaFoldDB" id="A0A835PCL5"/>
<name>A0A835PCL5_VANPL</name>
<dbReference type="InterPro" id="IPR036872">
    <property type="entry name" value="CH_dom_sf"/>
</dbReference>
<evidence type="ECO:0000313" key="1">
    <source>
        <dbReference type="EMBL" id="KAG0451220.1"/>
    </source>
</evidence>
<dbReference type="GO" id="GO:0005884">
    <property type="term" value="C:actin filament"/>
    <property type="evidence" value="ECO:0007669"/>
    <property type="project" value="TreeGrafter"/>
</dbReference>
<dbReference type="OrthoDB" id="21595at2759"/>
<evidence type="ECO:0000313" key="2">
    <source>
        <dbReference type="Proteomes" id="UP000639772"/>
    </source>
</evidence>
<protein>
    <submittedName>
        <fullName evidence="1">Uncharacterized protein</fullName>
    </submittedName>
</protein>
<dbReference type="CDD" id="cd00014">
    <property type="entry name" value="CH_SF"/>
    <property type="match status" value="1"/>
</dbReference>
<proteinExistence type="predicted"/>
<dbReference type="PANTHER" id="PTHR46756">
    <property type="entry name" value="TRANSGELIN"/>
    <property type="match status" value="1"/>
</dbReference>